<evidence type="ECO:0000313" key="2">
    <source>
        <dbReference type="EMBL" id="KAF2299606.1"/>
    </source>
</evidence>
<proteinExistence type="predicted"/>
<name>A0A6A6LHX4_HEVBR</name>
<protein>
    <submittedName>
        <fullName evidence="2">Uncharacterized protein</fullName>
    </submittedName>
</protein>
<feature type="compositionally biased region" description="Polar residues" evidence="1">
    <location>
        <begin position="15"/>
        <end position="29"/>
    </location>
</feature>
<reference evidence="2 3" key="1">
    <citation type="journal article" date="2020" name="Mol. Plant">
        <title>The Chromosome-Based Rubber Tree Genome Provides New Insights into Spurge Genome Evolution and Rubber Biosynthesis.</title>
        <authorList>
            <person name="Liu J."/>
            <person name="Shi C."/>
            <person name="Shi C.C."/>
            <person name="Li W."/>
            <person name="Zhang Q.J."/>
            <person name="Zhang Y."/>
            <person name="Li K."/>
            <person name="Lu H.F."/>
            <person name="Shi C."/>
            <person name="Zhu S.T."/>
            <person name="Xiao Z.Y."/>
            <person name="Nan H."/>
            <person name="Yue Y."/>
            <person name="Zhu X.G."/>
            <person name="Wu Y."/>
            <person name="Hong X.N."/>
            <person name="Fan G.Y."/>
            <person name="Tong Y."/>
            <person name="Zhang D."/>
            <person name="Mao C.L."/>
            <person name="Liu Y.L."/>
            <person name="Hao S.J."/>
            <person name="Liu W.Q."/>
            <person name="Lv M.Q."/>
            <person name="Zhang H.B."/>
            <person name="Liu Y."/>
            <person name="Hu-Tang G.R."/>
            <person name="Wang J.P."/>
            <person name="Wang J.H."/>
            <person name="Sun Y.H."/>
            <person name="Ni S.B."/>
            <person name="Chen W.B."/>
            <person name="Zhang X.C."/>
            <person name="Jiao Y.N."/>
            <person name="Eichler E.E."/>
            <person name="Li G.H."/>
            <person name="Liu X."/>
            <person name="Gao L.Z."/>
        </authorList>
    </citation>
    <scope>NUCLEOTIDE SEQUENCE [LARGE SCALE GENOMIC DNA]</scope>
    <source>
        <strain evidence="3">cv. GT1</strain>
        <tissue evidence="2">Leaf</tissue>
    </source>
</reference>
<keyword evidence="3" id="KW-1185">Reference proteome</keyword>
<organism evidence="2 3">
    <name type="scientific">Hevea brasiliensis</name>
    <name type="common">Para rubber tree</name>
    <name type="synonym">Siphonia brasiliensis</name>
    <dbReference type="NCBI Taxonomy" id="3981"/>
    <lineage>
        <taxon>Eukaryota</taxon>
        <taxon>Viridiplantae</taxon>
        <taxon>Streptophyta</taxon>
        <taxon>Embryophyta</taxon>
        <taxon>Tracheophyta</taxon>
        <taxon>Spermatophyta</taxon>
        <taxon>Magnoliopsida</taxon>
        <taxon>eudicotyledons</taxon>
        <taxon>Gunneridae</taxon>
        <taxon>Pentapetalae</taxon>
        <taxon>rosids</taxon>
        <taxon>fabids</taxon>
        <taxon>Malpighiales</taxon>
        <taxon>Euphorbiaceae</taxon>
        <taxon>Crotonoideae</taxon>
        <taxon>Micrandreae</taxon>
        <taxon>Hevea</taxon>
    </lineage>
</organism>
<dbReference type="AlphaFoldDB" id="A0A6A6LHX4"/>
<comment type="caution">
    <text evidence="2">The sequence shown here is derived from an EMBL/GenBank/DDBJ whole genome shotgun (WGS) entry which is preliminary data.</text>
</comment>
<evidence type="ECO:0000256" key="1">
    <source>
        <dbReference type="SAM" id="MobiDB-lite"/>
    </source>
</evidence>
<accession>A0A6A6LHX4</accession>
<sequence length="133" mass="14685">MQRQKSILSFFQKPSPANQSSGAGDTINGQKLHFLAKQQKQEVTSSSEPEIHSHGSLDSSLEIRGTDTPPEKVPRQILPGASSRMRVAVVLHFSRALCIILLIQKDSPKKKQLLNILKRTMLSAPMGQLIMEA</sequence>
<dbReference type="EMBL" id="JAAGAX010000011">
    <property type="protein sequence ID" value="KAF2299606.1"/>
    <property type="molecule type" value="Genomic_DNA"/>
</dbReference>
<gene>
    <name evidence="2" type="ORF">GH714_039281</name>
</gene>
<feature type="region of interest" description="Disordered" evidence="1">
    <location>
        <begin position="1"/>
        <end position="76"/>
    </location>
</feature>
<dbReference type="Proteomes" id="UP000467840">
    <property type="component" value="Chromosome 1"/>
</dbReference>
<evidence type="ECO:0000313" key="3">
    <source>
        <dbReference type="Proteomes" id="UP000467840"/>
    </source>
</evidence>